<proteinExistence type="predicted"/>
<dbReference type="eggNOG" id="COG0438">
    <property type="taxonomic scope" value="Bacteria"/>
</dbReference>
<dbReference type="GO" id="GO:0016757">
    <property type="term" value="F:glycosyltransferase activity"/>
    <property type="evidence" value="ECO:0007669"/>
    <property type="project" value="UniProtKB-ARBA"/>
</dbReference>
<dbReference type="PATRIC" id="fig|1156935.5.peg.2291"/>
<dbReference type="RefSeq" id="WP_006726256.1">
    <property type="nucleotide sequence ID" value="NZ_ALJF01000009.1"/>
</dbReference>
<dbReference type="CDD" id="cd03794">
    <property type="entry name" value="GT4_WbuB-like"/>
    <property type="match status" value="1"/>
</dbReference>
<dbReference type="OrthoDB" id="185319at2"/>
<dbReference type="AlphaFoldDB" id="K2QVW3"/>
<evidence type="ECO:0000313" key="3">
    <source>
        <dbReference type="Proteomes" id="UP000007123"/>
    </source>
</evidence>
<keyword evidence="3" id="KW-1185">Reference proteome</keyword>
<name>K2QVW3_9HYPH</name>
<accession>K2QVW3</accession>
<dbReference type="Pfam" id="PF13692">
    <property type="entry name" value="Glyco_trans_1_4"/>
    <property type="match status" value="1"/>
</dbReference>
<gene>
    <name evidence="2" type="ORF">QWE_11331</name>
</gene>
<dbReference type="Gene3D" id="3.40.50.2000">
    <property type="entry name" value="Glycogen Phosphorylase B"/>
    <property type="match status" value="2"/>
</dbReference>
<evidence type="ECO:0000313" key="2">
    <source>
        <dbReference type="EMBL" id="EKF59387.1"/>
    </source>
</evidence>
<dbReference type="InterPro" id="IPR028098">
    <property type="entry name" value="Glyco_trans_4-like_N"/>
</dbReference>
<dbReference type="Proteomes" id="UP000007123">
    <property type="component" value="Unassembled WGS sequence"/>
</dbReference>
<protein>
    <submittedName>
        <fullName evidence="2">Group 1 glycosyl transferase</fullName>
    </submittedName>
</protein>
<dbReference type="EMBL" id="ALJF01000009">
    <property type="protein sequence ID" value="EKF59387.1"/>
    <property type="molecule type" value="Genomic_DNA"/>
</dbReference>
<dbReference type="SUPFAM" id="SSF53756">
    <property type="entry name" value="UDP-Glycosyltransferase/glycogen phosphorylase"/>
    <property type="match status" value="1"/>
</dbReference>
<feature type="domain" description="Glycosyltransferase subfamily 4-like N-terminal" evidence="1">
    <location>
        <begin position="16"/>
        <end position="199"/>
    </location>
</feature>
<organism evidence="2 3">
    <name type="scientific">Agrobacterium albertimagni AOL15</name>
    <dbReference type="NCBI Taxonomy" id="1156935"/>
    <lineage>
        <taxon>Bacteria</taxon>
        <taxon>Pseudomonadati</taxon>
        <taxon>Pseudomonadota</taxon>
        <taxon>Alphaproteobacteria</taxon>
        <taxon>Hyphomicrobiales</taxon>
        <taxon>Rhizobiaceae</taxon>
        <taxon>Rhizobium/Agrobacterium group</taxon>
        <taxon>Agrobacterium</taxon>
    </lineage>
</organism>
<comment type="caution">
    <text evidence="2">The sequence shown here is derived from an EMBL/GenBank/DDBJ whole genome shotgun (WGS) entry which is preliminary data.</text>
</comment>
<dbReference type="Pfam" id="PF13579">
    <property type="entry name" value="Glyco_trans_4_4"/>
    <property type="match status" value="1"/>
</dbReference>
<keyword evidence="2" id="KW-0808">Transferase</keyword>
<reference evidence="2 3" key="1">
    <citation type="journal article" date="2012" name="J. Bacteriol.">
        <title>Draft Genome Sequence of Agrobacterium albertimagni Strain AOL15.</title>
        <authorList>
            <person name="Trimble W.L."/>
            <person name="Phung le T."/>
            <person name="Meyer F."/>
            <person name="Gilbert J.A."/>
            <person name="Silver S."/>
        </authorList>
    </citation>
    <scope>NUCLEOTIDE SEQUENCE [LARGE SCALE GENOMIC DNA]</scope>
    <source>
        <strain evidence="2 3">AOL15</strain>
    </source>
</reference>
<dbReference type="PANTHER" id="PTHR12526">
    <property type="entry name" value="GLYCOSYLTRANSFERASE"/>
    <property type="match status" value="1"/>
</dbReference>
<evidence type="ECO:0000259" key="1">
    <source>
        <dbReference type="Pfam" id="PF13579"/>
    </source>
</evidence>
<dbReference type="STRING" id="1156935.QWE_11331"/>
<sequence length="409" mass="45641">MRILVVSQYFWPENFRINDLVAELVRRGHSITVLTGQPNYPGGSVFSDFKEQPEAFSTYEGASVVRVAMLPRGTGGLRLMLNYVSFALSASIFGSWMLRGQDFDAIFVFEPSPVTVGLPAIVLKKLKRAPIAFWVLDLWPQSLEAVGVVRSKIILSIVDRLVRFIYRRCDAVLAQSRSFIRAISQQIDDPARIVYFPSWAEPATSLETVEFAPEVERREDLFNVVFTGNVGEAQDFGAVLVAADAMRHDPVRWIIVGDGRKSNWLAEEINRRGLEERFILVGRFGLERMPSFFRHADALLVSLRDEPIFAMTIPGKVQSYLMAGRPILAMLNGEGARVVNESGAGFAVNAGDPASLVNATRAMLSLDRSQLDQMRQSGRQYAEANFNRDVLISQLEDILHQLGGRKSGK</sequence>